<dbReference type="SUPFAM" id="SSF58104">
    <property type="entry name" value="Methyl-accepting chemotaxis protein (MCP) signaling domain"/>
    <property type="match status" value="1"/>
</dbReference>
<feature type="compositionally biased region" description="Low complexity" evidence="4">
    <location>
        <begin position="921"/>
        <end position="938"/>
    </location>
</feature>
<accession>A0ABN6N8G8</accession>
<sequence>MLTREGMRSETRMRTRIVLGFTAALAATAVLGGVLLHELGQVSAAFDDMSHRKLQGVQALDRIESAESELTAAATGLIHQRLSASGMRPTFFKEADAAMAGMVEARRAYEALPHGTRVELLYAQLKDPLDAWRDQAVRLVAMERNRDYLVSSGKPVDGPEVKELDRKALAVYLDARQSFLPAAEKLKELVAVTNEDASKLVTEADAAQARARWISVLVAILALVAAVASGALLVRSIDRIRESLLREARKLSRAAAAGDLEVRGDPESVHVEFREIVEGMNATLAAVSAPVRLAAGELERMARGDIPEPADVAFEGDFARIKESLDRSCAAVKALVSDVGALAQAGVEGRLSTRADAARHGGDFRRIVEGVNATLDAVTGPLGAAAAHVDRIARGDIPAAIEARWPGEFDALKQNLNGCAAAVTALVEDARGLAAAAVEGKLATRADASRHQGDFRAIVQGVNDTLDAVIRPLTAAAAHVDRIARGDIPPPLEEGWAGDFGALERNLNGCAAAVQALVADARRLARAAVEGQLATRADAARHQGEFRAIVQGVNDTLDAVTGPLGAAAACVDRLARGDVPAPIAERWPGDFDALKRNLNGCIEAVNALVADAAGLAEAAVEGRLETRADLEAHRGDFRKVVEGVNRALDALLRPVAEAQEVLQRLGERDLSARMSGSYRGGHARMQEAIDAAAGALGDALSQVAGAVSQVSQAAEQIASSSQAVASGASEQASSLEETAASLETVAAQAARSAGSAGQARSLARGASDLAGQGARAMEQLTAAMGEIRASAEGTSAIIRDINEIAFQTNLLALNAAVEAARAGEAGRGFAVVAEEVRSLALRSKEAAQRTEALIQQSVVQASSGAETSRQVEARLAEIVGGIAKVAAIIDEIGASAGETSAGIAQVNRAVAEMEKVTQQNAASSEESSSAAAELSSQAEELAGMVGSFTLPEEDQRRSCAA</sequence>
<feature type="domain" description="HAMP" evidence="6">
    <location>
        <begin position="558"/>
        <end position="610"/>
    </location>
</feature>
<dbReference type="Proteomes" id="UP001162734">
    <property type="component" value="Chromosome"/>
</dbReference>
<dbReference type="Pfam" id="PF00015">
    <property type="entry name" value="MCPsignal"/>
    <property type="match status" value="1"/>
</dbReference>
<evidence type="ECO:0008006" key="9">
    <source>
        <dbReference type="Google" id="ProtNLM"/>
    </source>
</evidence>
<dbReference type="InterPro" id="IPR024478">
    <property type="entry name" value="HlyB_4HB_MCP"/>
</dbReference>
<dbReference type="InterPro" id="IPR003660">
    <property type="entry name" value="HAMP_dom"/>
</dbReference>
<proteinExistence type="inferred from homology"/>
<protein>
    <recommendedName>
        <fullName evidence="9">Methyl-accepting chemotaxis sensory transducer</fullName>
    </recommendedName>
</protein>
<evidence type="ECO:0000313" key="8">
    <source>
        <dbReference type="Proteomes" id="UP001162734"/>
    </source>
</evidence>
<feature type="region of interest" description="Disordered" evidence="4">
    <location>
        <begin position="918"/>
        <end position="938"/>
    </location>
</feature>
<dbReference type="PANTHER" id="PTHR43531">
    <property type="entry name" value="PROTEIN ICFG"/>
    <property type="match status" value="1"/>
</dbReference>
<organism evidence="7 8">
    <name type="scientific">Anaeromyxobacter paludicola</name>
    <dbReference type="NCBI Taxonomy" id="2918171"/>
    <lineage>
        <taxon>Bacteria</taxon>
        <taxon>Pseudomonadati</taxon>
        <taxon>Myxococcota</taxon>
        <taxon>Myxococcia</taxon>
        <taxon>Myxococcales</taxon>
        <taxon>Cystobacterineae</taxon>
        <taxon>Anaeromyxobacteraceae</taxon>
        <taxon>Anaeromyxobacter</taxon>
    </lineage>
</organism>
<dbReference type="PROSITE" id="PS50885">
    <property type="entry name" value="HAMP"/>
    <property type="match status" value="5"/>
</dbReference>
<keyword evidence="8" id="KW-1185">Reference proteome</keyword>
<name>A0ABN6N8G8_9BACT</name>
<keyword evidence="1" id="KW-0145">Chemotaxis</keyword>
<dbReference type="Pfam" id="PF18947">
    <property type="entry name" value="HAMP_2"/>
    <property type="match status" value="5"/>
</dbReference>
<evidence type="ECO:0000313" key="7">
    <source>
        <dbReference type="EMBL" id="BDG09503.1"/>
    </source>
</evidence>
<comment type="similarity">
    <text evidence="2">Belongs to the methyl-accepting chemotaxis (MCP) protein family.</text>
</comment>
<feature type="domain" description="HAMP" evidence="6">
    <location>
        <begin position="285"/>
        <end position="337"/>
    </location>
</feature>
<feature type="domain" description="HAMP" evidence="6">
    <location>
        <begin position="467"/>
        <end position="519"/>
    </location>
</feature>
<evidence type="ECO:0000256" key="2">
    <source>
        <dbReference type="ARBA" id="ARBA00029447"/>
    </source>
</evidence>
<reference evidence="8" key="1">
    <citation type="journal article" date="2022" name="Int. J. Syst. Evol. Microbiol.">
        <title>Anaeromyxobacter oryzae sp. nov., Anaeromyxobacter diazotrophicus sp. nov. and Anaeromyxobacter paludicola sp. nov., isolated from paddy soils.</title>
        <authorList>
            <person name="Itoh H."/>
            <person name="Xu Z."/>
            <person name="Mise K."/>
            <person name="Masuda Y."/>
            <person name="Ushijima N."/>
            <person name="Hayakawa C."/>
            <person name="Shiratori Y."/>
            <person name="Senoo K."/>
        </authorList>
    </citation>
    <scope>NUCLEOTIDE SEQUENCE [LARGE SCALE GENOMIC DNA]</scope>
    <source>
        <strain evidence="8">Red630</strain>
    </source>
</reference>
<keyword evidence="3" id="KW-0807">Transducer</keyword>
<dbReference type="Gene3D" id="1.20.120.1530">
    <property type="match status" value="3"/>
</dbReference>
<evidence type="ECO:0000259" key="5">
    <source>
        <dbReference type="PROSITE" id="PS50111"/>
    </source>
</evidence>
<evidence type="ECO:0000259" key="6">
    <source>
        <dbReference type="PROSITE" id="PS50885"/>
    </source>
</evidence>
<feature type="domain" description="HAMP" evidence="6">
    <location>
        <begin position="649"/>
        <end position="701"/>
    </location>
</feature>
<dbReference type="Gene3D" id="1.10.287.950">
    <property type="entry name" value="Methyl-accepting chemotaxis protein"/>
    <property type="match status" value="1"/>
</dbReference>
<evidence type="ECO:0000256" key="3">
    <source>
        <dbReference type="PROSITE-ProRule" id="PRU00284"/>
    </source>
</evidence>
<dbReference type="PANTHER" id="PTHR43531:SF11">
    <property type="entry name" value="METHYL-ACCEPTING CHEMOTAXIS PROTEIN 3"/>
    <property type="match status" value="1"/>
</dbReference>
<evidence type="ECO:0000256" key="4">
    <source>
        <dbReference type="SAM" id="MobiDB-lite"/>
    </source>
</evidence>
<feature type="domain" description="Methyl-accepting transducer" evidence="5">
    <location>
        <begin position="706"/>
        <end position="935"/>
    </location>
</feature>
<evidence type="ECO:0000256" key="1">
    <source>
        <dbReference type="ARBA" id="ARBA00022500"/>
    </source>
</evidence>
<dbReference type="InterPro" id="IPR051310">
    <property type="entry name" value="MCP_chemotaxis"/>
</dbReference>
<dbReference type="PROSITE" id="PS50111">
    <property type="entry name" value="CHEMOTAXIS_TRANSDUC_2"/>
    <property type="match status" value="1"/>
</dbReference>
<feature type="domain" description="HAMP" evidence="6">
    <location>
        <begin position="376"/>
        <end position="428"/>
    </location>
</feature>
<gene>
    <name evidence="7" type="ORF">AMPC_26160</name>
</gene>
<dbReference type="InterPro" id="IPR004089">
    <property type="entry name" value="MCPsignal_dom"/>
</dbReference>
<dbReference type="SMART" id="SM00304">
    <property type="entry name" value="HAMP"/>
    <property type="match status" value="5"/>
</dbReference>
<dbReference type="EMBL" id="AP025592">
    <property type="protein sequence ID" value="BDG09503.1"/>
    <property type="molecule type" value="Genomic_DNA"/>
</dbReference>
<dbReference type="Pfam" id="PF12729">
    <property type="entry name" value="4HB_MCP_1"/>
    <property type="match status" value="1"/>
</dbReference>
<dbReference type="SMART" id="SM00283">
    <property type="entry name" value="MA"/>
    <property type="match status" value="1"/>
</dbReference>